<keyword evidence="2" id="KW-1185">Reference proteome</keyword>
<dbReference type="Proteomes" id="UP000094291">
    <property type="component" value="Unassembled WGS sequence"/>
</dbReference>
<dbReference type="RefSeq" id="WP_068997606.1">
    <property type="nucleotide sequence ID" value="NZ_MDTQ01000001.1"/>
</dbReference>
<gene>
    <name evidence="1" type="ORF">BFW38_06170</name>
</gene>
<comment type="caution">
    <text evidence="1">The sequence shown here is derived from an EMBL/GenBank/DDBJ whole genome shotgun (WGS) entry which is preliminary data.</text>
</comment>
<name>A0A1E2V849_9GAMM</name>
<accession>A0A1E2V849</accession>
<dbReference type="EMBL" id="MDTQ01000001">
    <property type="protein sequence ID" value="ODC03190.1"/>
    <property type="molecule type" value="Genomic_DNA"/>
</dbReference>
<protein>
    <submittedName>
        <fullName evidence="1">Uncharacterized protein</fullName>
    </submittedName>
</protein>
<reference evidence="1 2" key="1">
    <citation type="submission" date="2016-08" db="EMBL/GenBank/DDBJ databases">
        <authorList>
            <person name="Seilhamer J.J."/>
        </authorList>
    </citation>
    <scope>NUCLEOTIDE SEQUENCE [LARGE SCALE GENOMIC DNA]</scope>
    <source>
        <strain evidence="1 2">PH27A</strain>
    </source>
</reference>
<evidence type="ECO:0000313" key="1">
    <source>
        <dbReference type="EMBL" id="ODC03190.1"/>
    </source>
</evidence>
<organism evidence="1 2">
    <name type="scientific">Terasakiispira papahanaumokuakeensis</name>
    <dbReference type="NCBI Taxonomy" id="197479"/>
    <lineage>
        <taxon>Bacteria</taxon>
        <taxon>Pseudomonadati</taxon>
        <taxon>Pseudomonadota</taxon>
        <taxon>Gammaproteobacteria</taxon>
        <taxon>Oceanospirillales</taxon>
        <taxon>Terasakiispira</taxon>
    </lineage>
</organism>
<evidence type="ECO:0000313" key="2">
    <source>
        <dbReference type="Proteomes" id="UP000094291"/>
    </source>
</evidence>
<sequence length="167" mass="18747">MDKEKVKTTLLEMNELISKLDPAIRESAFEVMIPYYFKDAPAKHKPQQTQPAVTQPQENPAPDNTDIGAFISSFEHDKPKDNVMLLVAWLYSNYGAYPIQAKEIKELGDACGLVTPGRADNTMRQAKRSGKALFNQQGKGWKLTVSGELYLKDTYNVVKGNKEIPKD</sequence>
<dbReference type="AlphaFoldDB" id="A0A1E2V849"/>
<proteinExistence type="predicted"/>
<dbReference type="OrthoDB" id="9553463at2"/>